<organism evidence="3">
    <name type="scientific">marine metagenome</name>
    <dbReference type="NCBI Taxonomy" id="408172"/>
    <lineage>
        <taxon>unclassified sequences</taxon>
        <taxon>metagenomes</taxon>
        <taxon>ecological metagenomes</taxon>
    </lineage>
</organism>
<dbReference type="InterPro" id="IPR001314">
    <property type="entry name" value="Peptidase_S1A"/>
</dbReference>
<dbReference type="Gene3D" id="2.40.10.10">
    <property type="entry name" value="Trypsin-like serine proteases"/>
    <property type="match status" value="1"/>
</dbReference>
<evidence type="ECO:0000256" key="1">
    <source>
        <dbReference type="SAM" id="MobiDB-lite"/>
    </source>
</evidence>
<feature type="region of interest" description="Disordered" evidence="1">
    <location>
        <begin position="226"/>
        <end position="245"/>
    </location>
</feature>
<proteinExistence type="predicted"/>
<dbReference type="Pfam" id="PF00089">
    <property type="entry name" value="Trypsin"/>
    <property type="match status" value="1"/>
</dbReference>
<dbReference type="PRINTS" id="PR00722">
    <property type="entry name" value="CHYMOTRYPSIN"/>
</dbReference>
<dbReference type="EMBL" id="UINC01081763">
    <property type="protein sequence ID" value="SVC25924.1"/>
    <property type="molecule type" value="Genomic_DNA"/>
</dbReference>
<dbReference type="InterPro" id="IPR009003">
    <property type="entry name" value="Peptidase_S1_PA"/>
</dbReference>
<evidence type="ECO:0000313" key="3">
    <source>
        <dbReference type="EMBL" id="SVC25924.1"/>
    </source>
</evidence>
<dbReference type="AlphaFoldDB" id="A0A382KM11"/>
<dbReference type="GO" id="GO:0006508">
    <property type="term" value="P:proteolysis"/>
    <property type="evidence" value="ECO:0007669"/>
    <property type="project" value="InterPro"/>
</dbReference>
<feature type="domain" description="Peptidase S1" evidence="2">
    <location>
        <begin position="64"/>
        <end position="139"/>
    </location>
</feature>
<dbReference type="InterPro" id="IPR001254">
    <property type="entry name" value="Trypsin_dom"/>
</dbReference>
<protein>
    <recommendedName>
        <fullName evidence="2">Peptidase S1 domain-containing protein</fullName>
    </recommendedName>
</protein>
<reference evidence="3" key="1">
    <citation type="submission" date="2018-05" db="EMBL/GenBank/DDBJ databases">
        <authorList>
            <person name="Lanie J.A."/>
            <person name="Ng W.-L."/>
            <person name="Kazmierczak K.M."/>
            <person name="Andrzejewski T.M."/>
            <person name="Davidsen T.M."/>
            <person name="Wayne K.J."/>
            <person name="Tettelin H."/>
            <person name="Glass J.I."/>
            <person name="Rusch D."/>
            <person name="Podicherti R."/>
            <person name="Tsui H.-C.T."/>
            <person name="Winkler M.E."/>
        </authorList>
    </citation>
    <scope>NUCLEOTIDE SEQUENCE</scope>
</reference>
<dbReference type="SUPFAM" id="SSF50494">
    <property type="entry name" value="Trypsin-like serine proteases"/>
    <property type="match status" value="1"/>
</dbReference>
<sequence length="245" mass="26534">MMPFYPTRRLDSSLIRFMKNGLPLLVLSFLVIPAMGAKKKKSPFGYCGGWHGQHVGSNRIGIGTAELIAPSWAITAAHVAKAKAVTPEKRNVQINFGGHKAGVRKAYVAPQGDLALVRLKTPMNNWTKVALLNKPLTKKDGVIEFTLVGHSGGLHFHRNRKARGTGLNARHLTTKKDNPGKAGDSGGAWVIERDGQHVLFSVIHGGGVGTQPAALRKWIDQTMKSSGEKANWVGMPKGPKKKSKK</sequence>
<evidence type="ECO:0000259" key="2">
    <source>
        <dbReference type="Pfam" id="PF00089"/>
    </source>
</evidence>
<name>A0A382KM11_9ZZZZ</name>
<accession>A0A382KM11</accession>
<dbReference type="InterPro" id="IPR043504">
    <property type="entry name" value="Peptidase_S1_PA_chymotrypsin"/>
</dbReference>
<dbReference type="GO" id="GO:0004252">
    <property type="term" value="F:serine-type endopeptidase activity"/>
    <property type="evidence" value="ECO:0007669"/>
    <property type="project" value="InterPro"/>
</dbReference>
<gene>
    <name evidence="3" type="ORF">METZ01_LOCUS278778</name>
</gene>